<reference evidence="2 3" key="1">
    <citation type="submission" date="2023-06" db="EMBL/GenBank/DDBJ databases">
        <title>Novel species in genus Planococcus.</title>
        <authorList>
            <person name="Ning S."/>
        </authorList>
    </citation>
    <scope>NUCLEOTIDE SEQUENCE [LARGE SCALE GENOMIC DNA]</scope>
    <source>
        <strain evidence="2 3">N064</strain>
    </source>
</reference>
<keyword evidence="1" id="KW-1133">Transmembrane helix</keyword>
<feature type="transmembrane region" description="Helical" evidence="1">
    <location>
        <begin position="9"/>
        <end position="26"/>
    </location>
</feature>
<proteinExistence type="predicted"/>
<comment type="caution">
    <text evidence="2">The sequence shown here is derived from an EMBL/GenBank/DDBJ whole genome shotgun (WGS) entry which is preliminary data.</text>
</comment>
<evidence type="ECO:0000256" key="1">
    <source>
        <dbReference type="SAM" id="Phobius"/>
    </source>
</evidence>
<keyword evidence="1" id="KW-0472">Membrane</keyword>
<evidence type="ECO:0000313" key="3">
    <source>
        <dbReference type="Proteomes" id="UP001172054"/>
    </source>
</evidence>
<protein>
    <recommendedName>
        <fullName evidence="4">Permease</fullName>
    </recommendedName>
</protein>
<evidence type="ECO:0008006" key="4">
    <source>
        <dbReference type="Google" id="ProtNLM"/>
    </source>
</evidence>
<dbReference type="Proteomes" id="UP001172054">
    <property type="component" value="Unassembled WGS sequence"/>
</dbReference>
<evidence type="ECO:0000313" key="2">
    <source>
        <dbReference type="EMBL" id="MDN7228056.1"/>
    </source>
</evidence>
<sequence>MKNKVKSFFTKYLIAIALMLLVYFLLPASNATIILIGFIPLLVWLPFDIKRLMEKRRTLKKTPQ</sequence>
<dbReference type="EMBL" id="JAUJWW010000005">
    <property type="protein sequence ID" value="MDN7228056.1"/>
    <property type="molecule type" value="Genomic_DNA"/>
</dbReference>
<accession>A0ABT8MTK7</accession>
<keyword evidence="3" id="KW-1185">Reference proteome</keyword>
<gene>
    <name evidence="2" type="ORF">QWY15_12180</name>
</gene>
<keyword evidence="1" id="KW-0812">Transmembrane</keyword>
<name>A0ABT8MTK7_9BACL</name>
<organism evidence="2 3">
    <name type="scientific">Planococcus liqunii</name>
    <dbReference type="NCBI Taxonomy" id="3058394"/>
    <lineage>
        <taxon>Bacteria</taxon>
        <taxon>Bacillati</taxon>
        <taxon>Bacillota</taxon>
        <taxon>Bacilli</taxon>
        <taxon>Bacillales</taxon>
        <taxon>Caryophanaceae</taxon>
        <taxon>Planococcus</taxon>
    </lineage>
</organism>
<dbReference type="RefSeq" id="WP_300984281.1">
    <property type="nucleotide sequence ID" value="NZ_CP129238.1"/>
</dbReference>
<feature type="transmembrane region" description="Helical" evidence="1">
    <location>
        <begin position="32"/>
        <end position="49"/>
    </location>
</feature>